<dbReference type="GO" id="GO:0005886">
    <property type="term" value="C:plasma membrane"/>
    <property type="evidence" value="ECO:0007669"/>
    <property type="project" value="UniProtKB-SubCell"/>
</dbReference>
<evidence type="ECO:0000256" key="6">
    <source>
        <dbReference type="ARBA" id="ARBA00023170"/>
    </source>
</evidence>
<dbReference type="VEuPathDB" id="VectorBase:ADIR005145"/>
<keyword evidence="3 8" id="KW-0812">Transmembrane</keyword>
<reference evidence="9" key="2">
    <citation type="submission" date="2020-05" db="UniProtKB">
        <authorList>
            <consortium name="EnsemblMetazoa"/>
        </authorList>
    </citation>
    <scope>IDENTIFICATION</scope>
    <source>
        <strain evidence="9">WRAIR2</strain>
    </source>
</reference>
<evidence type="ECO:0000256" key="1">
    <source>
        <dbReference type="ARBA" id="ARBA00004651"/>
    </source>
</evidence>
<dbReference type="GO" id="GO:0008049">
    <property type="term" value="P:male courtship behavior"/>
    <property type="evidence" value="ECO:0007669"/>
    <property type="project" value="TreeGrafter"/>
</dbReference>
<feature type="transmembrane region" description="Helical" evidence="8">
    <location>
        <begin position="73"/>
        <end position="91"/>
    </location>
</feature>
<dbReference type="GO" id="GO:0007165">
    <property type="term" value="P:signal transduction"/>
    <property type="evidence" value="ECO:0007669"/>
    <property type="project" value="UniProtKB-KW"/>
</dbReference>
<dbReference type="GO" id="GO:0007635">
    <property type="term" value="P:chemosensory behavior"/>
    <property type="evidence" value="ECO:0007669"/>
    <property type="project" value="TreeGrafter"/>
</dbReference>
<keyword evidence="4 8" id="KW-1133">Transmembrane helix</keyword>
<dbReference type="PANTHER" id="PTHR21143">
    <property type="entry name" value="INVERTEBRATE GUSTATORY RECEPTOR"/>
    <property type="match status" value="1"/>
</dbReference>
<feature type="transmembrane region" description="Helical" evidence="8">
    <location>
        <begin position="236"/>
        <end position="257"/>
    </location>
</feature>
<comment type="similarity">
    <text evidence="8">Belongs to the insect chemoreceptor superfamily. Gustatory receptor (GR) family.</text>
</comment>
<sequence length="384" mass="44612">MARLWAQLRVLFFMGNALYLIPCRYNNETRQFDIESRFTLVAFIINISLTGVHLCFDWYQVWNGNRYVESRTSFALILLHLLTFPAIIVYIQTFVYTARSRITAFFNGLFADRSWQLLDDGWYVLSCRRLGRFATVATLGSALYLCVVALGGYAFISEYRLLDTILEAFRVYVVWNAVILYVVCVLVVRMRFRQIQAMVQQFGTPLNNARQWSILLQQHQAGVSLVGDINRLFSKFLLMMLLQVQVQVSNQLLVLYSCAHLGLASTDAEAMFLLTQFWETIFLVILIIVGYACEICHQQMDDTNRAVRNNMQLIRADNALEGPNQEAWKRMDQFLLKTLCQATRQRFSVAEFFILDNRYVGMVLTSTITYLVILIQFKQYELNH</sequence>
<dbReference type="EnsemblMetazoa" id="ADIR005145-RA">
    <property type="protein sequence ID" value="ADIR005145-PA"/>
    <property type="gene ID" value="ADIR005145"/>
</dbReference>
<evidence type="ECO:0000256" key="3">
    <source>
        <dbReference type="ARBA" id="ARBA00022692"/>
    </source>
</evidence>
<keyword evidence="7 8" id="KW-0807">Transducer</keyword>
<protein>
    <recommendedName>
        <fullName evidence="8">Gustatory receptor</fullName>
    </recommendedName>
</protein>
<dbReference type="GO" id="GO:0043025">
    <property type="term" value="C:neuronal cell body"/>
    <property type="evidence" value="ECO:0007669"/>
    <property type="project" value="TreeGrafter"/>
</dbReference>
<reference evidence="10" key="1">
    <citation type="submission" date="2013-03" db="EMBL/GenBank/DDBJ databases">
        <title>The Genome Sequence of Anopheles dirus WRAIR2.</title>
        <authorList>
            <consortium name="The Broad Institute Genomics Platform"/>
            <person name="Neafsey D.E."/>
            <person name="Walton C."/>
            <person name="Walker B."/>
            <person name="Young S.K."/>
            <person name="Zeng Q."/>
            <person name="Gargeya S."/>
            <person name="Fitzgerald M."/>
            <person name="Haas B."/>
            <person name="Abouelleil A."/>
            <person name="Allen A.W."/>
            <person name="Alvarado L."/>
            <person name="Arachchi H.M."/>
            <person name="Berlin A.M."/>
            <person name="Chapman S.B."/>
            <person name="Gainer-Dewar J."/>
            <person name="Goldberg J."/>
            <person name="Griggs A."/>
            <person name="Gujja S."/>
            <person name="Hansen M."/>
            <person name="Howarth C."/>
            <person name="Imamovic A."/>
            <person name="Ireland A."/>
            <person name="Larimer J."/>
            <person name="McCowan C."/>
            <person name="Murphy C."/>
            <person name="Pearson M."/>
            <person name="Poon T.W."/>
            <person name="Priest M."/>
            <person name="Roberts A."/>
            <person name="Saif S."/>
            <person name="Shea T."/>
            <person name="Sisk P."/>
            <person name="Sykes S."/>
            <person name="Wortman J."/>
            <person name="Nusbaum C."/>
            <person name="Birren B."/>
        </authorList>
    </citation>
    <scope>NUCLEOTIDE SEQUENCE [LARGE SCALE GENOMIC DNA]</scope>
    <source>
        <strain evidence="10">WRAIR2</strain>
    </source>
</reference>
<proteinExistence type="inferred from homology"/>
<keyword evidence="6 8" id="KW-0675">Receptor</keyword>
<feature type="transmembrane region" description="Helical" evidence="8">
    <location>
        <begin position="133"/>
        <end position="156"/>
    </location>
</feature>
<name>A0A182NBW5_9DIPT</name>
<dbReference type="GO" id="GO:0030425">
    <property type="term" value="C:dendrite"/>
    <property type="evidence" value="ECO:0007669"/>
    <property type="project" value="TreeGrafter"/>
</dbReference>
<dbReference type="Pfam" id="PF08395">
    <property type="entry name" value="7tm_7"/>
    <property type="match status" value="1"/>
</dbReference>
<feature type="transmembrane region" description="Helical" evidence="8">
    <location>
        <begin position="6"/>
        <end position="26"/>
    </location>
</feature>
<dbReference type="Proteomes" id="UP000075884">
    <property type="component" value="Unassembled WGS sequence"/>
</dbReference>
<keyword evidence="5 8" id="KW-0472">Membrane</keyword>
<feature type="transmembrane region" description="Helical" evidence="8">
    <location>
        <begin position="359"/>
        <end position="377"/>
    </location>
</feature>
<evidence type="ECO:0000256" key="5">
    <source>
        <dbReference type="ARBA" id="ARBA00023136"/>
    </source>
</evidence>
<dbReference type="InterPro" id="IPR013604">
    <property type="entry name" value="7TM_chemorcpt"/>
</dbReference>
<evidence type="ECO:0000313" key="9">
    <source>
        <dbReference type="EnsemblMetazoa" id="ADIR005145-PA"/>
    </source>
</evidence>
<comment type="subcellular location">
    <subcellularLocation>
        <location evidence="1 8">Cell membrane</location>
        <topology evidence="1 8">Multi-pass membrane protein</topology>
    </subcellularLocation>
</comment>
<evidence type="ECO:0000256" key="7">
    <source>
        <dbReference type="ARBA" id="ARBA00023224"/>
    </source>
</evidence>
<feature type="transmembrane region" description="Helical" evidence="8">
    <location>
        <begin position="168"/>
        <end position="188"/>
    </location>
</feature>
<evidence type="ECO:0000256" key="2">
    <source>
        <dbReference type="ARBA" id="ARBA00022475"/>
    </source>
</evidence>
<keyword evidence="10" id="KW-1185">Reference proteome</keyword>
<dbReference type="PANTHER" id="PTHR21143:SF134">
    <property type="entry name" value="GUSTATORY RECEPTOR"/>
    <property type="match status" value="1"/>
</dbReference>
<organism evidence="9 10">
    <name type="scientific">Anopheles dirus</name>
    <dbReference type="NCBI Taxonomy" id="7168"/>
    <lineage>
        <taxon>Eukaryota</taxon>
        <taxon>Metazoa</taxon>
        <taxon>Ecdysozoa</taxon>
        <taxon>Arthropoda</taxon>
        <taxon>Hexapoda</taxon>
        <taxon>Insecta</taxon>
        <taxon>Pterygota</taxon>
        <taxon>Neoptera</taxon>
        <taxon>Endopterygota</taxon>
        <taxon>Diptera</taxon>
        <taxon>Nematocera</taxon>
        <taxon>Culicoidea</taxon>
        <taxon>Culicidae</taxon>
        <taxon>Anophelinae</taxon>
        <taxon>Anopheles</taxon>
    </lineage>
</organism>
<evidence type="ECO:0000313" key="10">
    <source>
        <dbReference type="Proteomes" id="UP000075884"/>
    </source>
</evidence>
<evidence type="ECO:0000256" key="8">
    <source>
        <dbReference type="RuleBase" id="RU363108"/>
    </source>
</evidence>
<dbReference type="AlphaFoldDB" id="A0A182NBW5"/>
<feature type="transmembrane region" description="Helical" evidence="8">
    <location>
        <begin position="277"/>
        <end position="296"/>
    </location>
</feature>
<comment type="function">
    <text evidence="8">Gustatory receptor which mediates acceptance or avoidance behavior, depending on its substrates.</text>
</comment>
<dbReference type="GO" id="GO:0050909">
    <property type="term" value="P:sensory perception of taste"/>
    <property type="evidence" value="ECO:0007669"/>
    <property type="project" value="InterPro"/>
</dbReference>
<comment type="caution">
    <text evidence="8">Lacks conserved residue(s) required for the propagation of feature annotation.</text>
</comment>
<dbReference type="GO" id="GO:0030424">
    <property type="term" value="C:axon"/>
    <property type="evidence" value="ECO:0007669"/>
    <property type="project" value="TreeGrafter"/>
</dbReference>
<accession>A0A182NBW5</accession>
<keyword evidence="2 8" id="KW-1003">Cell membrane</keyword>
<evidence type="ECO:0000256" key="4">
    <source>
        <dbReference type="ARBA" id="ARBA00022989"/>
    </source>
</evidence>
<feature type="transmembrane region" description="Helical" evidence="8">
    <location>
        <begin position="38"/>
        <end position="61"/>
    </location>
</feature>